<protein>
    <submittedName>
        <fullName evidence="1">Uncharacterized protein</fullName>
    </submittedName>
</protein>
<proteinExistence type="predicted"/>
<evidence type="ECO:0000313" key="1">
    <source>
        <dbReference type="EMBL" id="SVC48233.1"/>
    </source>
</evidence>
<dbReference type="AlphaFoldDB" id="A0A382MGW6"/>
<name>A0A382MGW6_9ZZZZ</name>
<sequence>MDDMHMSAHLAKVSTTHSYDLRFCEKIEDILDFKSFTLLIDLNKINEQNFKQIDELHQRKSITFIGFCEELNQSLIVYFKKLGCDMVFKRHDLMKNLNSILINIFHSL</sequence>
<organism evidence="1">
    <name type="scientific">marine metagenome</name>
    <dbReference type="NCBI Taxonomy" id="408172"/>
    <lineage>
        <taxon>unclassified sequences</taxon>
        <taxon>metagenomes</taxon>
        <taxon>ecological metagenomes</taxon>
    </lineage>
</organism>
<dbReference type="EMBL" id="UINC01093645">
    <property type="protein sequence ID" value="SVC48233.1"/>
    <property type="molecule type" value="Genomic_DNA"/>
</dbReference>
<accession>A0A382MGW6</accession>
<gene>
    <name evidence="1" type="ORF">METZ01_LOCUS301087</name>
</gene>
<reference evidence="1" key="1">
    <citation type="submission" date="2018-05" db="EMBL/GenBank/DDBJ databases">
        <authorList>
            <person name="Lanie J.A."/>
            <person name="Ng W.-L."/>
            <person name="Kazmierczak K.M."/>
            <person name="Andrzejewski T.M."/>
            <person name="Davidsen T.M."/>
            <person name="Wayne K.J."/>
            <person name="Tettelin H."/>
            <person name="Glass J.I."/>
            <person name="Rusch D."/>
            <person name="Podicherti R."/>
            <person name="Tsui H.-C.T."/>
            <person name="Winkler M.E."/>
        </authorList>
    </citation>
    <scope>NUCLEOTIDE SEQUENCE</scope>
</reference>